<evidence type="ECO:0000313" key="11">
    <source>
        <dbReference type="EMBL" id="OIJ21354.1"/>
    </source>
</evidence>
<dbReference type="NCBIfam" id="TIGR01140">
    <property type="entry name" value="L_thr_O3P_dcar"/>
    <property type="match status" value="1"/>
</dbReference>
<organism evidence="11 12">
    <name type="scientific">Anaerobacillus alkalidiazotrophicus</name>
    <dbReference type="NCBI Taxonomy" id="472963"/>
    <lineage>
        <taxon>Bacteria</taxon>
        <taxon>Bacillati</taxon>
        <taxon>Bacillota</taxon>
        <taxon>Bacilli</taxon>
        <taxon>Bacillales</taxon>
        <taxon>Bacillaceae</taxon>
        <taxon>Anaerobacillus</taxon>
    </lineage>
</organism>
<comment type="caution">
    <text evidence="11">The sequence shown here is derived from an EMBL/GenBank/DDBJ whole genome shotgun (WGS) entry which is preliminary data.</text>
</comment>
<dbReference type="OrthoDB" id="9813612at2"/>
<dbReference type="InterPro" id="IPR005860">
    <property type="entry name" value="CobD"/>
</dbReference>
<feature type="domain" description="Aminotransferase class I/classII large" evidence="10">
    <location>
        <begin position="24"/>
        <end position="351"/>
    </location>
</feature>
<evidence type="ECO:0000256" key="3">
    <source>
        <dbReference type="ARBA" id="ARBA00004953"/>
    </source>
</evidence>
<dbReference type="GO" id="GO:0009236">
    <property type="term" value="P:cobalamin biosynthetic process"/>
    <property type="evidence" value="ECO:0007669"/>
    <property type="project" value="UniProtKB-UniPathway"/>
</dbReference>
<dbReference type="AlphaFoldDB" id="A0A1S2M9Q8"/>
<dbReference type="InterPro" id="IPR015421">
    <property type="entry name" value="PyrdxlP-dep_Trfase_major"/>
</dbReference>
<comment type="function">
    <text evidence="2">Decarboxylates L-threonine-O-3-phosphate to yield (R)-1-amino-2-propanol O-2-phosphate, the precursor for the linkage between the nucleotide loop and the corrin ring in cobalamin.</text>
</comment>
<evidence type="ECO:0000256" key="1">
    <source>
        <dbReference type="ARBA" id="ARBA00001933"/>
    </source>
</evidence>
<dbReference type="EMBL" id="MLQS01000001">
    <property type="protein sequence ID" value="OIJ21354.1"/>
    <property type="molecule type" value="Genomic_DNA"/>
</dbReference>
<name>A0A1S2M9Q8_9BACI</name>
<dbReference type="SUPFAM" id="SSF53383">
    <property type="entry name" value="PLP-dependent transferases"/>
    <property type="match status" value="1"/>
</dbReference>
<evidence type="ECO:0000256" key="2">
    <source>
        <dbReference type="ARBA" id="ARBA00003444"/>
    </source>
</evidence>
<dbReference type="PANTHER" id="PTHR42885:SF1">
    <property type="entry name" value="THREONINE-PHOSPHATE DECARBOXYLASE"/>
    <property type="match status" value="1"/>
</dbReference>
<evidence type="ECO:0000256" key="8">
    <source>
        <dbReference type="ARBA" id="ARBA00029996"/>
    </source>
</evidence>
<keyword evidence="5" id="KW-0169">Cobalamin biosynthesis</keyword>
<dbReference type="InterPro" id="IPR015422">
    <property type="entry name" value="PyrdxlP-dep_Trfase_small"/>
</dbReference>
<comment type="cofactor">
    <cofactor evidence="1">
        <name>pyridoxal 5'-phosphate</name>
        <dbReference type="ChEBI" id="CHEBI:597326"/>
    </cofactor>
</comment>
<gene>
    <name evidence="11" type="ORF">BKP45_00805</name>
</gene>
<dbReference type="PANTHER" id="PTHR42885">
    <property type="entry name" value="HISTIDINOL-PHOSPHATE AMINOTRANSFERASE-RELATED"/>
    <property type="match status" value="1"/>
</dbReference>
<keyword evidence="7" id="KW-0456">Lyase</keyword>
<dbReference type="Pfam" id="PF00155">
    <property type="entry name" value="Aminotran_1_2"/>
    <property type="match status" value="1"/>
</dbReference>
<dbReference type="GO" id="GO:0048472">
    <property type="term" value="F:threonine-phosphate decarboxylase activity"/>
    <property type="evidence" value="ECO:0007669"/>
    <property type="project" value="UniProtKB-EC"/>
</dbReference>
<evidence type="ECO:0000313" key="12">
    <source>
        <dbReference type="Proteomes" id="UP000180057"/>
    </source>
</evidence>
<comment type="pathway">
    <text evidence="3">Cofactor biosynthesis; adenosylcobalamin biosynthesis.</text>
</comment>
<dbReference type="Proteomes" id="UP000180057">
    <property type="component" value="Unassembled WGS sequence"/>
</dbReference>
<dbReference type="EC" id="4.1.1.81" evidence="4"/>
<dbReference type="RefSeq" id="WP_071387973.1">
    <property type="nucleotide sequence ID" value="NZ_MLQS01000001.1"/>
</dbReference>
<evidence type="ECO:0000256" key="4">
    <source>
        <dbReference type="ARBA" id="ARBA00012285"/>
    </source>
</evidence>
<dbReference type="Gene3D" id="3.40.640.10">
    <property type="entry name" value="Type I PLP-dependent aspartate aminotransferase-like (Major domain)"/>
    <property type="match status" value="1"/>
</dbReference>
<evidence type="ECO:0000256" key="7">
    <source>
        <dbReference type="ARBA" id="ARBA00023239"/>
    </source>
</evidence>
<proteinExistence type="predicted"/>
<accession>A0A1S2M9Q8</accession>
<evidence type="ECO:0000259" key="10">
    <source>
        <dbReference type="Pfam" id="PF00155"/>
    </source>
</evidence>
<evidence type="ECO:0000256" key="9">
    <source>
        <dbReference type="ARBA" id="ARBA00048531"/>
    </source>
</evidence>
<keyword evidence="6" id="KW-0663">Pyridoxal phosphate</keyword>
<protein>
    <recommendedName>
        <fullName evidence="4">threonine-phosphate decarboxylase</fullName>
        <ecNumber evidence="4">4.1.1.81</ecNumber>
    </recommendedName>
    <alternativeName>
        <fullName evidence="8">L-threonine-O-3-phosphate decarboxylase</fullName>
    </alternativeName>
</protein>
<sequence length="361" mass="41968">MKWPSHGGQPQAMKKLCNIENDKEILDFSANLNPLGPPTWLKEEIIQNLDSLTCYPDPSYSRSSSCIAEYEGASNGQILLTNGGAEAIFLAAKLFEGRKAIIVQPTFIEYERACIHYQIVTEDVFLDEKSDFQLPLQQIFEKMKEVDVIFLCRPNNPTGTVVDEESLKQLLNEGRNTGTYIVVDEAFVDFLPFSIPSLTRWLASYSNLILLRSLTKMYTIPGLRLGYVLANKEVIEKMREAQMPWSINAFADAVVPRLLEDRTFIEKTHHWLKLQSTYLFEKLTDLDFYCSTSKVNFYLLRDNLNPNRTDELFHYLFLHGILTRHTHNFKRLEGEYLRIAIRSEEENKQLLFYLQKWRNEQ</sequence>
<comment type="catalytic activity">
    <reaction evidence="9">
        <text>O-phospho-L-threonine + H(+) = (R)-1-aminopropan-2-yl phosphate + CO2</text>
        <dbReference type="Rhea" id="RHEA:11492"/>
        <dbReference type="ChEBI" id="CHEBI:15378"/>
        <dbReference type="ChEBI" id="CHEBI:16526"/>
        <dbReference type="ChEBI" id="CHEBI:58563"/>
        <dbReference type="ChEBI" id="CHEBI:58675"/>
        <dbReference type="EC" id="4.1.1.81"/>
    </reaction>
</comment>
<dbReference type="InterPro" id="IPR015424">
    <property type="entry name" value="PyrdxlP-dep_Trfase"/>
</dbReference>
<dbReference type="STRING" id="472963.BKP45_00805"/>
<reference evidence="11 12" key="1">
    <citation type="submission" date="2016-10" db="EMBL/GenBank/DDBJ databases">
        <title>Draft genome sequences of four alkaliphilic bacteria belonging to the Anaerobacillus genus.</title>
        <authorList>
            <person name="Bassil N.M."/>
            <person name="Lloyd J.R."/>
        </authorList>
    </citation>
    <scope>NUCLEOTIDE SEQUENCE [LARGE SCALE GENOMIC DNA]</scope>
    <source>
        <strain evidence="11 12">DSM 22531</strain>
    </source>
</reference>
<dbReference type="UniPathway" id="UPA00148"/>
<dbReference type="GO" id="GO:0030170">
    <property type="term" value="F:pyridoxal phosphate binding"/>
    <property type="evidence" value="ECO:0007669"/>
    <property type="project" value="InterPro"/>
</dbReference>
<dbReference type="CDD" id="cd00609">
    <property type="entry name" value="AAT_like"/>
    <property type="match status" value="1"/>
</dbReference>
<evidence type="ECO:0000256" key="6">
    <source>
        <dbReference type="ARBA" id="ARBA00022898"/>
    </source>
</evidence>
<dbReference type="Gene3D" id="3.90.1150.10">
    <property type="entry name" value="Aspartate Aminotransferase, domain 1"/>
    <property type="match status" value="1"/>
</dbReference>
<dbReference type="InterPro" id="IPR004839">
    <property type="entry name" value="Aminotransferase_I/II_large"/>
</dbReference>
<keyword evidence="12" id="KW-1185">Reference proteome</keyword>
<evidence type="ECO:0000256" key="5">
    <source>
        <dbReference type="ARBA" id="ARBA00022573"/>
    </source>
</evidence>